<sequence length="113" mass="12528">MGIVHAEEIRGIRLFYSNPLVSSVSDGIITIPIHKRVFASAMKSLFGEGIFIKPSKFELDKNLPAPLEHHHSFEKRYDKVVNGCLKYVHIKLPEGAPSNFKGGAYSATVTLAF</sequence>
<reference evidence="2" key="1">
    <citation type="submission" date="2012-04" db="EMBL/GenBank/DDBJ databases">
        <title>Complete genome sequence of Helicobacter cetorum strain MIT 00-7128.</title>
        <authorList>
            <person name="Kersulyte D."/>
            <person name="Berg D.E."/>
        </authorList>
    </citation>
    <scope>NUCLEOTIDE SEQUENCE [LARGE SCALE GENOMIC DNA]</scope>
    <source>
        <strain evidence="2">MIT 00-7128</strain>
    </source>
</reference>
<dbReference type="Proteomes" id="UP000005010">
    <property type="component" value="Chromosome"/>
</dbReference>
<dbReference type="RefSeq" id="WP_014661023.1">
    <property type="nucleotide sequence ID" value="NC_017737.1"/>
</dbReference>
<dbReference type="EMBL" id="CP003479">
    <property type="protein sequence ID" value="AFI04153.1"/>
    <property type="molecule type" value="Genomic_DNA"/>
</dbReference>
<organism evidence="1 2">
    <name type="scientific">Helicobacter cetorum (strain ATCC BAA-429 / MIT 00-7128)</name>
    <dbReference type="NCBI Taxonomy" id="182217"/>
    <lineage>
        <taxon>Bacteria</taxon>
        <taxon>Pseudomonadati</taxon>
        <taxon>Campylobacterota</taxon>
        <taxon>Epsilonproteobacteria</taxon>
        <taxon>Campylobacterales</taxon>
        <taxon>Helicobacteraceae</taxon>
        <taxon>Helicobacter</taxon>
    </lineage>
</organism>
<evidence type="ECO:0000313" key="1">
    <source>
        <dbReference type="EMBL" id="AFI04153.1"/>
    </source>
</evidence>
<name>I0EMI4_HELC0</name>
<dbReference type="PATRIC" id="fig|182217.3.peg.945"/>
<keyword evidence="2" id="KW-1185">Reference proteome</keyword>
<gene>
    <name evidence="1" type="ordered locus">HCW_04420</name>
</gene>
<proteinExistence type="predicted"/>
<dbReference type="HOGENOM" id="CLU_2081554_0_0_7"/>
<dbReference type="KEGG" id="hce:HCW_04420"/>
<dbReference type="STRING" id="182217.HCW_04420"/>
<evidence type="ECO:0000313" key="2">
    <source>
        <dbReference type="Proteomes" id="UP000005010"/>
    </source>
</evidence>
<accession>I0EMI4</accession>
<protein>
    <submittedName>
        <fullName evidence="1">Uncharacterized protein</fullName>
    </submittedName>
</protein>
<dbReference type="AlphaFoldDB" id="I0EMI4"/>